<protein>
    <recommendedName>
        <fullName evidence="4">Protein PHLOEM PROTEIN 2-LIKE A10</fullName>
    </recommendedName>
</protein>
<name>A0A7N0THT1_KALFE</name>
<organism evidence="2 3">
    <name type="scientific">Kalanchoe fedtschenkoi</name>
    <name type="common">Lavender scallops</name>
    <name type="synonym">South American air plant</name>
    <dbReference type="NCBI Taxonomy" id="63787"/>
    <lineage>
        <taxon>Eukaryota</taxon>
        <taxon>Viridiplantae</taxon>
        <taxon>Streptophyta</taxon>
        <taxon>Embryophyta</taxon>
        <taxon>Tracheophyta</taxon>
        <taxon>Spermatophyta</taxon>
        <taxon>Magnoliopsida</taxon>
        <taxon>eudicotyledons</taxon>
        <taxon>Gunneridae</taxon>
        <taxon>Pentapetalae</taxon>
        <taxon>Saxifragales</taxon>
        <taxon>Crassulaceae</taxon>
        <taxon>Kalanchoe</taxon>
    </lineage>
</organism>
<proteinExistence type="predicted"/>
<accession>A0A7N0THT1</accession>
<keyword evidence="3" id="KW-1185">Reference proteome</keyword>
<dbReference type="Proteomes" id="UP000594263">
    <property type="component" value="Unplaced"/>
</dbReference>
<keyword evidence="1" id="KW-0472">Membrane</keyword>
<feature type="transmembrane region" description="Helical" evidence="1">
    <location>
        <begin position="20"/>
        <end position="37"/>
    </location>
</feature>
<reference evidence="2" key="1">
    <citation type="submission" date="2021-01" db="UniProtKB">
        <authorList>
            <consortium name="EnsemblPlants"/>
        </authorList>
    </citation>
    <scope>IDENTIFICATION</scope>
</reference>
<dbReference type="EnsemblPlants" id="Kaladp0037s0427.1.v1.1">
    <property type="protein sequence ID" value="Kaladp0037s0427.1.v1.1.CDS.1"/>
    <property type="gene ID" value="Kaladp0037s0427.v1.1"/>
</dbReference>
<sequence>MAIELLSKGLEISRRRRKWLVLLAAAGVSGYGAYKVYHMPYVVDKRRRLMKVFKAFICVMELVADSADTFGLVFRDLKEFLQSDSDELPNSLKQIAKISRSEEVSVSVTRLLEALTMGLLEGYHSYQLREDKVNVSLTNASFTDKIMDKMMSKSGTGFVSAVVGSFARNMVLGLYSNEGITTLANGVAGDNTASCSSDVPRWVKLVCSDQCREVMANCIQTFVSTAVGVYLEKTMDMNVYDDLFKAMTKPSHQQDIRETLVTVCNGAVETLVRTSHKVLTASSSDSDPNSSSFYMNSKQFEDQSSEKDDLFVQHSASNQSQNQNSLNEMMNSSDWVGRVTSTLAVPSNRKLVLDVTGRVTSETVKSIVDFVLWKLSDGMKRSIDLAHGQVVGRGREALRYFSAKSSVIVTVCLALCLHVLSTSKDVVLA</sequence>
<evidence type="ECO:0000313" key="2">
    <source>
        <dbReference type="EnsemblPlants" id="Kaladp0037s0427.1.v1.1.CDS.1"/>
    </source>
</evidence>
<evidence type="ECO:0000313" key="3">
    <source>
        <dbReference type="Proteomes" id="UP000594263"/>
    </source>
</evidence>
<keyword evidence="1" id="KW-0812">Transmembrane</keyword>
<dbReference type="OMA" id="MANCIQT"/>
<dbReference type="InterPro" id="IPR019141">
    <property type="entry name" value="DUF2045"/>
</dbReference>
<evidence type="ECO:0000256" key="1">
    <source>
        <dbReference type="SAM" id="Phobius"/>
    </source>
</evidence>
<dbReference type="Gramene" id="Kaladp0037s0427.1.v1.1">
    <property type="protein sequence ID" value="Kaladp0037s0427.1.v1.1.CDS.1"/>
    <property type="gene ID" value="Kaladp0037s0427.v1.1"/>
</dbReference>
<keyword evidence="1" id="KW-1133">Transmembrane helix</keyword>
<dbReference type="PANTHER" id="PTHR21477:SF12">
    <property type="entry name" value="PROTEIN PHLOEM PROTEIN 2-LIKE A10"/>
    <property type="match status" value="1"/>
</dbReference>
<dbReference type="PANTHER" id="PTHR21477">
    <property type="entry name" value="ZGC:172139"/>
    <property type="match status" value="1"/>
</dbReference>
<evidence type="ECO:0008006" key="4">
    <source>
        <dbReference type="Google" id="ProtNLM"/>
    </source>
</evidence>
<dbReference type="AlphaFoldDB" id="A0A7N0THT1"/>